<protein>
    <recommendedName>
        <fullName evidence="3">CBS domain-containing protein</fullName>
    </recommendedName>
</protein>
<dbReference type="Gene3D" id="3.10.580.10">
    <property type="entry name" value="CBS-domain"/>
    <property type="match status" value="1"/>
</dbReference>
<comment type="caution">
    <text evidence="4">The sequence shown here is derived from an EMBL/GenBank/DDBJ whole genome shotgun (WGS) entry which is preliminary data.</text>
</comment>
<dbReference type="SUPFAM" id="SSF54631">
    <property type="entry name" value="CBS-domain pair"/>
    <property type="match status" value="1"/>
</dbReference>
<name>A0A1F7JLK6_9BACT</name>
<feature type="domain" description="CBS" evidence="3">
    <location>
        <begin position="92"/>
        <end position="150"/>
    </location>
</feature>
<dbReference type="InterPro" id="IPR000644">
    <property type="entry name" value="CBS_dom"/>
</dbReference>
<dbReference type="Proteomes" id="UP000176376">
    <property type="component" value="Unassembled WGS sequence"/>
</dbReference>
<evidence type="ECO:0000256" key="1">
    <source>
        <dbReference type="ARBA" id="ARBA00023122"/>
    </source>
</evidence>
<dbReference type="PANTHER" id="PTHR43080:SF2">
    <property type="entry name" value="CBS DOMAIN-CONTAINING PROTEIN"/>
    <property type="match status" value="1"/>
</dbReference>
<dbReference type="InterPro" id="IPR051257">
    <property type="entry name" value="Diverse_CBS-Domain"/>
</dbReference>
<dbReference type="Pfam" id="PF00571">
    <property type="entry name" value="CBS"/>
    <property type="match status" value="2"/>
</dbReference>
<feature type="domain" description="CBS" evidence="3">
    <location>
        <begin position="7"/>
        <end position="64"/>
    </location>
</feature>
<dbReference type="PROSITE" id="PS51371">
    <property type="entry name" value="CBS"/>
    <property type="match status" value="2"/>
</dbReference>
<reference evidence="4 5" key="1">
    <citation type="journal article" date="2016" name="Nat. Commun.">
        <title>Thousands of microbial genomes shed light on interconnected biogeochemical processes in an aquifer system.</title>
        <authorList>
            <person name="Anantharaman K."/>
            <person name="Brown C.T."/>
            <person name="Hug L.A."/>
            <person name="Sharon I."/>
            <person name="Castelle C.J."/>
            <person name="Probst A.J."/>
            <person name="Thomas B.C."/>
            <person name="Singh A."/>
            <person name="Wilkins M.J."/>
            <person name="Karaoz U."/>
            <person name="Brodie E.L."/>
            <person name="Williams K.H."/>
            <person name="Hubbard S.S."/>
            <person name="Banfield J.F."/>
        </authorList>
    </citation>
    <scope>NUCLEOTIDE SEQUENCE [LARGE SCALE GENOMIC DNA]</scope>
</reference>
<accession>A0A1F7JLK6</accession>
<sequence length="150" mass="17336">MIVKKAMSKKITSVKPDTSIYEISKILFDKHIRCLPVLGTDKKIIGIIRDENIFSQLYPNYHEYIVDITSHNYNQIEERMKEIAKKKAKDIMSVKFSYVHPEDPLIKALSLMIVHGERQIPVLDDDKKVVGIVAKGDIFDKLFKTYLNAK</sequence>
<dbReference type="SMART" id="SM00116">
    <property type="entry name" value="CBS"/>
    <property type="match status" value="2"/>
</dbReference>
<evidence type="ECO:0000313" key="5">
    <source>
        <dbReference type="Proteomes" id="UP000176376"/>
    </source>
</evidence>
<dbReference type="InterPro" id="IPR046342">
    <property type="entry name" value="CBS_dom_sf"/>
</dbReference>
<dbReference type="AlphaFoldDB" id="A0A1F7JLK6"/>
<evidence type="ECO:0000313" key="4">
    <source>
        <dbReference type="EMBL" id="OGK56499.1"/>
    </source>
</evidence>
<evidence type="ECO:0000256" key="2">
    <source>
        <dbReference type="PROSITE-ProRule" id="PRU00703"/>
    </source>
</evidence>
<proteinExistence type="predicted"/>
<evidence type="ECO:0000259" key="3">
    <source>
        <dbReference type="PROSITE" id="PS51371"/>
    </source>
</evidence>
<dbReference type="PANTHER" id="PTHR43080">
    <property type="entry name" value="CBS DOMAIN-CONTAINING PROTEIN CBSX3, MITOCHONDRIAL"/>
    <property type="match status" value="1"/>
</dbReference>
<keyword evidence="1 2" id="KW-0129">CBS domain</keyword>
<organism evidence="4 5">
    <name type="scientific">Candidatus Roizmanbacteria bacterium RIFCSPLOWO2_02_FULL_38_10</name>
    <dbReference type="NCBI Taxonomy" id="1802074"/>
    <lineage>
        <taxon>Bacteria</taxon>
        <taxon>Candidatus Roizmaniibacteriota</taxon>
    </lineage>
</organism>
<gene>
    <name evidence="4" type="ORF">A3J15_02900</name>
</gene>
<dbReference type="EMBL" id="MGAY01000035">
    <property type="protein sequence ID" value="OGK56499.1"/>
    <property type="molecule type" value="Genomic_DNA"/>
</dbReference>
<dbReference type="STRING" id="1802074.A3J15_02900"/>